<feature type="region of interest" description="Disordered" evidence="11">
    <location>
        <begin position="1125"/>
        <end position="1201"/>
    </location>
</feature>
<comment type="similarity">
    <text evidence="2">Belongs to the SARM1 family.</text>
</comment>
<dbReference type="FunFam" id="1.10.150.50:FF:000043">
    <property type="entry name" value="Sterile alpha and TIR motif-containing 1"/>
    <property type="match status" value="1"/>
</dbReference>
<dbReference type="GO" id="GO:0045087">
    <property type="term" value="P:innate immune response"/>
    <property type="evidence" value="ECO:0007669"/>
    <property type="project" value="UniProtKB-KW"/>
</dbReference>
<dbReference type="EMBL" id="CAJEWN010000323">
    <property type="protein sequence ID" value="CAD2178585.1"/>
    <property type="molecule type" value="Genomic_DNA"/>
</dbReference>
<evidence type="ECO:0000256" key="11">
    <source>
        <dbReference type="SAM" id="MobiDB-lite"/>
    </source>
</evidence>
<evidence type="ECO:0000256" key="3">
    <source>
        <dbReference type="ARBA" id="ARBA00011982"/>
    </source>
</evidence>
<dbReference type="Pfam" id="PF13676">
    <property type="entry name" value="TIR_2"/>
    <property type="match status" value="1"/>
</dbReference>
<evidence type="ECO:0000313" key="14">
    <source>
        <dbReference type="EMBL" id="CAD2178585.1"/>
    </source>
</evidence>
<dbReference type="InterPro" id="IPR000157">
    <property type="entry name" value="TIR_dom"/>
</dbReference>
<feature type="compositionally biased region" description="Polar residues" evidence="11">
    <location>
        <begin position="1192"/>
        <end position="1201"/>
    </location>
</feature>
<feature type="compositionally biased region" description="Polar residues" evidence="11">
    <location>
        <begin position="1169"/>
        <end position="1180"/>
    </location>
</feature>
<dbReference type="SUPFAM" id="SSF47769">
    <property type="entry name" value="SAM/Pointed domain"/>
    <property type="match status" value="1"/>
</dbReference>
<keyword evidence="9" id="KW-0520">NAD</keyword>
<dbReference type="AlphaFoldDB" id="A0A6V7VUK5"/>
<keyword evidence="7" id="KW-0378">Hydrolase</keyword>
<feature type="compositionally biased region" description="Low complexity" evidence="11">
    <location>
        <begin position="183"/>
        <end position="193"/>
    </location>
</feature>
<dbReference type="GO" id="GO:0061809">
    <property type="term" value="F:NAD+ nucleosidase activity, cyclic ADP-ribose generating"/>
    <property type="evidence" value="ECO:0007669"/>
    <property type="project" value="UniProtKB-EC"/>
</dbReference>
<dbReference type="Gene3D" id="1.25.10.10">
    <property type="entry name" value="Leucine-rich Repeat Variant"/>
    <property type="match status" value="1"/>
</dbReference>
<comment type="catalytic activity">
    <reaction evidence="10">
        <text>NAD(+) + H2O = ADP-D-ribose + nicotinamide + H(+)</text>
        <dbReference type="Rhea" id="RHEA:16301"/>
        <dbReference type="ChEBI" id="CHEBI:15377"/>
        <dbReference type="ChEBI" id="CHEBI:15378"/>
        <dbReference type="ChEBI" id="CHEBI:17154"/>
        <dbReference type="ChEBI" id="CHEBI:57540"/>
        <dbReference type="ChEBI" id="CHEBI:57967"/>
        <dbReference type="EC" id="3.2.2.6"/>
    </reaction>
    <physiologicalReaction direction="left-to-right" evidence="10">
        <dbReference type="Rhea" id="RHEA:16302"/>
    </physiologicalReaction>
</comment>
<dbReference type="OrthoDB" id="202764at2759"/>
<keyword evidence="4" id="KW-0963">Cytoplasm</keyword>
<dbReference type="GO" id="GO:0019677">
    <property type="term" value="P:NAD+ catabolic process"/>
    <property type="evidence" value="ECO:0007669"/>
    <property type="project" value="UniProtKB-ARBA"/>
</dbReference>
<comment type="subcellular location">
    <subcellularLocation>
        <location evidence="1">Cytoplasm</location>
    </subcellularLocation>
</comment>
<feature type="region of interest" description="Disordered" evidence="11">
    <location>
        <begin position="174"/>
        <end position="203"/>
    </location>
</feature>
<feature type="domain" description="TIR" evidence="12">
    <location>
        <begin position="935"/>
        <end position="1094"/>
    </location>
</feature>
<dbReference type="SMART" id="SM00255">
    <property type="entry name" value="TIR"/>
    <property type="match status" value="1"/>
</dbReference>
<dbReference type="InterPro" id="IPR039184">
    <property type="entry name" value="SARM1"/>
</dbReference>
<feature type="compositionally biased region" description="Polar residues" evidence="11">
    <location>
        <begin position="335"/>
        <end position="344"/>
    </location>
</feature>
<keyword evidence="8" id="KW-0391">Immunity</keyword>
<dbReference type="GO" id="GO:0048678">
    <property type="term" value="P:response to axon injury"/>
    <property type="evidence" value="ECO:0007669"/>
    <property type="project" value="InterPro"/>
</dbReference>
<dbReference type="GO" id="GO:0030425">
    <property type="term" value="C:dendrite"/>
    <property type="evidence" value="ECO:0007669"/>
    <property type="project" value="TreeGrafter"/>
</dbReference>
<dbReference type="InterPro" id="IPR016024">
    <property type="entry name" value="ARM-type_fold"/>
</dbReference>
<dbReference type="PROSITE" id="PS50104">
    <property type="entry name" value="TIR"/>
    <property type="match status" value="1"/>
</dbReference>
<evidence type="ECO:0000256" key="1">
    <source>
        <dbReference type="ARBA" id="ARBA00004496"/>
    </source>
</evidence>
<dbReference type="GO" id="GO:0003953">
    <property type="term" value="F:NAD+ nucleosidase activity"/>
    <property type="evidence" value="ECO:0007669"/>
    <property type="project" value="InterPro"/>
</dbReference>
<gene>
    <name evidence="14" type="ORF">MENT_LOCUS30532</name>
</gene>
<evidence type="ECO:0000256" key="4">
    <source>
        <dbReference type="ARBA" id="ARBA00022490"/>
    </source>
</evidence>
<feature type="region of interest" description="Disordered" evidence="11">
    <location>
        <begin position="235"/>
        <end position="299"/>
    </location>
</feature>
<dbReference type="CDD" id="cd24153">
    <property type="entry name" value="SARM1_N"/>
    <property type="match status" value="1"/>
</dbReference>
<dbReference type="Gene3D" id="3.40.50.10140">
    <property type="entry name" value="Toll/interleukin-1 receptor homology (TIR) domain"/>
    <property type="match status" value="1"/>
</dbReference>
<dbReference type="GO" id="GO:0035591">
    <property type="term" value="F:signaling adaptor activity"/>
    <property type="evidence" value="ECO:0007669"/>
    <property type="project" value="InterPro"/>
</dbReference>
<feature type="region of interest" description="Disordered" evidence="11">
    <location>
        <begin position="87"/>
        <end position="132"/>
    </location>
</feature>
<dbReference type="PROSITE" id="PS50105">
    <property type="entry name" value="SAM_DOMAIN"/>
    <property type="match status" value="1"/>
</dbReference>
<evidence type="ECO:0000259" key="13">
    <source>
        <dbReference type="PROSITE" id="PS50105"/>
    </source>
</evidence>
<feature type="compositionally biased region" description="Polar residues" evidence="11">
    <location>
        <begin position="1128"/>
        <end position="1137"/>
    </location>
</feature>
<evidence type="ECO:0000259" key="12">
    <source>
        <dbReference type="PROSITE" id="PS50104"/>
    </source>
</evidence>
<feature type="region of interest" description="Disordered" evidence="11">
    <location>
        <begin position="335"/>
        <end position="388"/>
    </location>
</feature>
<dbReference type="PANTHER" id="PTHR22998:SF1">
    <property type="entry name" value="NAD(+) HYDROLASE SARM1"/>
    <property type="match status" value="1"/>
</dbReference>
<feature type="compositionally biased region" description="Low complexity" evidence="11">
    <location>
        <begin position="245"/>
        <end position="261"/>
    </location>
</feature>
<evidence type="ECO:0000256" key="5">
    <source>
        <dbReference type="ARBA" id="ARBA00022588"/>
    </source>
</evidence>
<dbReference type="GO" id="GO:0005737">
    <property type="term" value="C:cytoplasm"/>
    <property type="evidence" value="ECO:0007669"/>
    <property type="project" value="UniProtKB-SubCell"/>
</dbReference>
<comment type="caution">
    <text evidence="14">The sequence shown here is derived from an EMBL/GenBank/DDBJ whole genome shotgun (WGS) entry which is preliminary data.</text>
</comment>
<feature type="compositionally biased region" description="Basic and acidic residues" evidence="11">
    <location>
        <begin position="360"/>
        <end position="371"/>
    </location>
</feature>
<dbReference type="Pfam" id="PF00536">
    <property type="entry name" value="SAM_1"/>
    <property type="match status" value="1"/>
</dbReference>
<evidence type="ECO:0000256" key="2">
    <source>
        <dbReference type="ARBA" id="ARBA00008291"/>
    </source>
</evidence>
<dbReference type="EC" id="3.2.2.6" evidence="3"/>
<accession>A0A6V7VUK5</accession>
<evidence type="ECO:0000313" key="15">
    <source>
        <dbReference type="Proteomes" id="UP000580250"/>
    </source>
</evidence>
<evidence type="ECO:0000256" key="6">
    <source>
        <dbReference type="ARBA" id="ARBA00022737"/>
    </source>
</evidence>
<dbReference type="SUPFAM" id="SSF48371">
    <property type="entry name" value="ARM repeat"/>
    <property type="match status" value="1"/>
</dbReference>
<dbReference type="GO" id="GO:0034128">
    <property type="term" value="P:negative regulation of MyD88-independent toll-like receptor signaling pathway"/>
    <property type="evidence" value="ECO:0007669"/>
    <property type="project" value="InterPro"/>
</dbReference>
<evidence type="ECO:0000256" key="7">
    <source>
        <dbReference type="ARBA" id="ARBA00022801"/>
    </source>
</evidence>
<feature type="domain" description="SAM" evidence="13">
    <location>
        <begin position="789"/>
        <end position="853"/>
    </location>
</feature>
<reference evidence="14 15" key="1">
    <citation type="submission" date="2020-08" db="EMBL/GenBank/DDBJ databases">
        <authorList>
            <person name="Koutsovoulos G."/>
            <person name="Danchin GJ E."/>
        </authorList>
    </citation>
    <scope>NUCLEOTIDE SEQUENCE [LARGE SCALE GENOMIC DNA]</scope>
</reference>
<proteinExistence type="inferred from homology"/>
<protein>
    <recommendedName>
        <fullName evidence="3">ADP-ribosyl cyclase/cyclic ADP-ribose hydrolase</fullName>
        <ecNumber evidence="3">3.2.2.6</ecNumber>
    </recommendedName>
</protein>
<organism evidence="14 15">
    <name type="scientific">Meloidogyne enterolobii</name>
    <name type="common">Root-knot nematode worm</name>
    <name type="synonym">Meloidogyne mayaguensis</name>
    <dbReference type="NCBI Taxonomy" id="390850"/>
    <lineage>
        <taxon>Eukaryota</taxon>
        <taxon>Metazoa</taxon>
        <taxon>Ecdysozoa</taxon>
        <taxon>Nematoda</taxon>
        <taxon>Chromadorea</taxon>
        <taxon>Rhabditida</taxon>
        <taxon>Tylenchina</taxon>
        <taxon>Tylenchomorpha</taxon>
        <taxon>Tylenchoidea</taxon>
        <taxon>Meloidogynidae</taxon>
        <taxon>Meloidogyninae</taxon>
        <taxon>Meloidogyne</taxon>
    </lineage>
</organism>
<dbReference type="InterPro" id="IPR013761">
    <property type="entry name" value="SAM/pointed_sf"/>
</dbReference>
<evidence type="ECO:0000256" key="10">
    <source>
        <dbReference type="ARBA" id="ARBA00047304"/>
    </source>
</evidence>
<dbReference type="GO" id="GO:0007165">
    <property type="term" value="P:signal transduction"/>
    <property type="evidence" value="ECO:0007669"/>
    <property type="project" value="InterPro"/>
</dbReference>
<evidence type="ECO:0000256" key="8">
    <source>
        <dbReference type="ARBA" id="ARBA00022859"/>
    </source>
</evidence>
<dbReference type="GO" id="GO:0044297">
    <property type="term" value="C:cell body"/>
    <property type="evidence" value="ECO:0007669"/>
    <property type="project" value="UniProtKB-ARBA"/>
</dbReference>
<dbReference type="SUPFAM" id="SSF52200">
    <property type="entry name" value="Toll/Interleukin receptor TIR domain"/>
    <property type="match status" value="1"/>
</dbReference>
<dbReference type="PANTHER" id="PTHR22998">
    <property type="entry name" value="SARM1"/>
    <property type="match status" value="1"/>
</dbReference>
<dbReference type="InterPro" id="IPR011989">
    <property type="entry name" value="ARM-like"/>
</dbReference>
<evidence type="ECO:0000256" key="9">
    <source>
        <dbReference type="ARBA" id="ARBA00023027"/>
    </source>
</evidence>
<dbReference type="InterPro" id="IPR001660">
    <property type="entry name" value="SAM"/>
</dbReference>
<dbReference type="Gene3D" id="1.10.150.50">
    <property type="entry name" value="Transcription Factor, Ets-1"/>
    <property type="match status" value="2"/>
</dbReference>
<dbReference type="SMART" id="SM00454">
    <property type="entry name" value="SAM"/>
    <property type="match status" value="2"/>
</dbReference>
<keyword evidence="5" id="KW-0399">Innate immunity</keyword>
<dbReference type="FunFam" id="1.10.150.50:FF:000101">
    <property type="entry name" value="Sterile alpha and TIR motif-containing protein tir-1"/>
    <property type="match status" value="1"/>
</dbReference>
<keyword evidence="6" id="KW-0677">Repeat</keyword>
<name>A0A6V7VUK5_MELEN</name>
<dbReference type="Proteomes" id="UP000580250">
    <property type="component" value="Unassembled WGS sequence"/>
</dbReference>
<dbReference type="InterPro" id="IPR035897">
    <property type="entry name" value="Toll_tir_struct_dom_sf"/>
</dbReference>
<sequence>MFMPWNSLALSFGISIACLAGISRFFSGDFIMNTPSNMGQQQPILSKSVTTTVMHASLGSLSQGSSFASSGGSCCSSTRTILPAALDEKRDSGGTEELSDSVAPLKSARPTISGRGQLSSRNPLLAIDSPPNNVNQNGFYRTTTISVVNGAGLLSLGPEQKSRSLSNLEIQQQKQRAADNKRSTSPSVPTRSSHCTSSVMPKLQRQHWKYGSLRHLPSGDNNSIFRQASTTKEVYYPTGSKLPNGLRLELGGSGEGKLTTSDSGTNHMINERISATERSYGRSEGSNDGSVQEEDEDLLKESEVNMDSHRRLFPRQQEIIATESTRNSDIRLQQSLSTPNSANDPSVALLNGSNGVASVGRKDSEYRRFRSEGSTTAPARTGELPVDLPLDSPIIDPRSSPPNRLNLFQQDTMVGNGPLTKHSHTEQVMMMHTLKTKLQKYQGFVDKAFQLIEQGPDEQVFEGCTIATKVMTKAWVFPKISQDLAHSLCDYLREQNYLEVLLGLFTRPTISDSVRLCCGRVLEECLTGSNCDALILKGFLKKVVTTAEKLNKNQEQQRMSLSLMEALFKHSTETTSKLIDMGVIDHILLTCKRATDTPGTLRHAALALSNLTLYSCPEAKKKLIQKKLPDWLFLLASQRDDITRYYACLAICVLGSASTNSKEMELAVAKSGTLTLVEPFLISHQPAIFAQEDYKNSQGRPREWLARLLPLLGSRCREAKSMASFHLCVEAITKKEQQKLEVLAEIGAIQALKECASSPDELPAKFASEALTVIGEQVPYKLSQQVPCWSIKDVQYWVEKIGFGTYSQAFAAHMVDGDLLLLLTEKELEEDLGMRSGLLRKRFMRELESLKIAADYGSVDESHLDQFLMSLSPELSVYTYQMLGMGLNRNLLPQLTNDMMKSVCSINNPIHRLKLRQALQDSKHIDDIEVAILSKQIDVFIRQSFKFFFINLRVFSYRRSTGNQLASLIKVLLQLRGYKVFIDVDKLYAGKFDSHLLKNIQAAKHFILVLTPHSLDRLLNDTNCEDWIHKELHCAFEHGKNVIPIFDQQFEFPAVESELPDDIRQITRFNGVRWVHDYQEACIDKVERFIKGELNRVPSQSLACSKTPVNGGGTVSIVNRRPYKLAGPSSTTTTVNPGSRRCSPTPPNNLVNNGPPKMPLRTGGEKSELNNNGGANSVRSVPTERRRPKLFSSISTVEIER</sequence>